<evidence type="ECO:0000313" key="2">
    <source>
        <dbReference type="Proteomes" id="UP001521184"/>
    </source>
</evidence>
<dbReference type="EMBL" id="JAKEKT020000044">
    <property type="protein sequence ID" value="KAL1640967.1"/>
    <property type="molecule type" value="Genomic_DNA"/>
</dbReference>
<accession>A0ABR3TN00</accession>
<evidence type="ECO:0000313" key="1">
    <source>
        <dbReference type="EMBL" id="KAL1640967.1"/>
    </source>
</evidence>
<gene>
    <name evidence="1" type="ORF">SLS58_006407</name>
</gene>
<keyword evidence="2" id="KW-1185">Reference proteome</keyword>
<protein>
    <submittedName>
        <fullName evidence="1">Uncharacterized protein</fullName>
    </submittedName>
</protein>
<sequence length="104" mass="11392">MYSFDEDSFTDDYPVYDGYLSKDAEASSLRRLAKTVHHAAMSFFGVTMAYSIGIIDDSDDFVILPHGCTTGRAGAMAKDPSALLELNKRLQPHPPAAYVVNAED</sequence>
<reference evidence="1 2" key="1">
    <citation type="journal article" date="2023" name="Plant Dis.">
        <title>First Report of Diplodia intermedia Causing Canker and Dieback Diseases on Apple Trees in Canada.</title>
        <authorList>
            <person name="Ellouze W."/>
            <person name="Ilyukhin E."/>
            <person name="Sulman M."/>
            <person name="Ali S."/>
        </authorList>
    </citation>
    <scope>NUCLEOTIDE SEQUENCE [LARGE SCALE GENOMIC DNA]</scope>
    <source>
        <strain evidence="1 2">M45-28</strain>
    </source>
</reference>
<name>A0ABR3TN00_9PEZI</name>
<dbReference type="Proteomes" id="UP001521184">
    <property type="component" value="Unassembled WGS sequence"/>
</dbReference>
<comment type="caution">
    <text evidence="1">The sequence shown here is derived from an EMBL/GenBank/DDBJ whole genome shotgun (WGS) entry which is preliminary data.</text>
</comment>
<proteinExistence type="predicted"/>
<organism evidence="1 2">
    <name type="scientific">Diplodia intermedia</name>
    <dbReference type="NCBI Taxonomy" id="856260"/>
    <lineage>
        <taxon>Eukaryota</taxon>
        <taxon>Fungi</taxon>
        <taxon>Dikarya</taxon>
        <taxon>Ascomycota</taxon>
        <taxon>Pezizomycotina</taxon>
        <taxon>Dothideomycetes</taxon>
        <taxon>Dothideomycetes incertae sedis</taxon>
        <taxon>Botryosphaeriales</taxon>
        <taxon>Botryosphaeriaceae</taxon>
        <taxon>Diplodia</taxon>
    </lineage>
</organism>